<dbReference type="InterPro" id="IPR036768">
    <property type="entry name" value="PolIII_chi_sf"/>
</dbReference>
<dbReference type="GO" id="GO:0006260">
    <property type="term" value="P:DNA replication"/>
    <property type="evidence" value="ECO:0007669"/>
    <property type="project" value="InterPro"/>
</dbReference>
<organism evidence="1">
    <name type="scientific">Caldithrix abyssi</name>
    <dbReference type="NCBI Taxonomy" id="187145"/>
    <lineage>
        <taxon>Bacteria</taxon>
        <taxon>Pseudomonadati</taxon>
        <taxon>Calditrichota</taxon>
        <taxon>Calditrichia</taxon>
        <taxon>Calditrichales</taxon>
        <taxon>Calditrichaceae</taxon>
        <taxon>Caldithrix</taxon>
    </lineage>
</organism>
<reference evidence="1" key="1">
    <citation type="journal article" date="2020" name="mSystems">
        <title>Genome- and Community-Level Interaction Insights into Carbon Utilization and Element Cycling Functions of Hydrothermarchaeota in Hydrothermal Sediment.</title>
        <authorList>
            <person name="Zhou Z."/>
            <person name="Liu Y."/>
            <person name="Xu W."/>
            <person name="Pan J."/>
            <person name="Luo Z.H."/>
            <person name="Li M."/>
        </authorList>
    </citation>
    <scope>NUCLEOTIDE SEQUENCE [LARGE SCALE GENOMIC DNA]</scope>
    <source>
        <strain evidence="1">HyVt-456</strain>
    </source>
</reference>
<comment type="caution">
    <text evidence="1">The sequence shown here is derived from an EMBL/GenBank/DDBJ whole genome shotgun (WGS) entry which is preliminary data.</text>
</comment>
<accession>A0A7V1LMG6</accession>
<dbReference type="AlphaFoldDB" id="A0A7V1LMG6"/>
<sequence length="150" mass="17418">MTPVLFLELKMAAKERLTCDIIEKLYEEGKSVALYIRQKPVANKLNLLLWSWKQETFLPHALYEEGGDNDDPVIIYTDAQTIPRERTLILFDPLPPESLKGQLAVIDFAEVYHEQKRQESRQRFRALKEDGAFELSFLSTGAFMARKKRT</sequence>
<dbReference type="GO" id="GO:0003677">
    <property type="term" value="F:DNA binding"/>
    <property type="evidence" value="ECO:0007669"/>
    <property type="project" value="InterPro"/>
</dbReference>
<dbReference type="SUPFAM" id="SSF102400">
    <property type="entry name" value="DNA polymerase III chi subunit"/>
    <property type="match status" value="1"/>
</dbReference>
<dbReference type="GO" id="GO:0003887">
    <property type="term" value="F:DNA-directed DNA polymerase activity"/>
    <property type="evidence" value="ECO:0007669"/>
    <property type="project" value="InterPro"/>
</dbReference>
<proteinExistence type="predicted"/>
<dbReference type="PANTHER" id="PTHR38767:SF1">
    <property type="entry name" value="DNA POLYMERASE III SUBUNIT CHI"/>
    <property type="match status" value="1"/>
</dbReference>
<name>A0A7V1LMG6_CALAY</name>
<dbReference type="Proteomes" id="UP000886005">
    <property type="component" value="Unassembled WGS sequence"/>
</dbReference>
<dbReference type="InterPro" id="IPR007459">
    <property type="entry name" value="DNA_pol3_chi"/>
</dbReference>
<gene>
    <name evidence="1" type="ORF">ENJ10_08590</name>
</gene>
<dbReference type="PANTHER" id="PTHR38767">
    <property type="entry name" value="DNA POLYMERASE III SUBUNIT CHI"/>
    <property type="match status" value="1"/>
</dbReference>
<dbReference type="EMBL" id="DRLD01000235">
    <property type="protein sequence ID" value="HED10733.1"/>
    <property type="molecule type" value="Genomic_DNA"/>
</dbReference>
<dbReference type="Gene3D" id="3.40.50.10110">
    <property type="entry name" value="DNA polymerase III subunit chi"/>
    <property type="match status" value="1"/>
</dbReference>
<dbReference type="Pfam" id="PF04364">
    <property type="entry name" value="DNA_pol3_chi"/>
    <property type="match status" value="1"/>
</dbReference>
<protein>
    <submittedName>
        <fullName evidence="1">DNA polymerase III subunit chi</fullName>
    </submittedName>
</protein>
<evidence type="ECO:0000313" key="1">
    <source>
        <dbReference type="EMBL" id="HED10733.1"/>
    </source>
</evidence>
<dbReference type="GO" id="GO:0032298">
    <property type="term" value="P:positive regulation of DNA-templated DNA replication initiation"/>
    <property type="evidence" value="ECO:0007669"/>
    <property type="project" value="TreeGrafter"/>
</dbReference>